<dbReference type="Proteomes" id="UP000054279">
    <property type="component" value="Unassembled WGS sequence"/>
</dbReference>
<dbReference type="EMBL" id="KN837336">
    <property type="protein sequence ID" value="KIJ27436.1"/>
    <property type="molecule type" value="Genomic_DNA"/>
</dbReference>
<name>A0A0C9UEH6_SPHS4</name>
<gene>
    <name evidence="3" type="ORF">M422DRAFT_191077</name>
    <name evidence="2" type="ORF">M422DRAFT_195720</name>
</gene>
<dbReference type="EMBL" id="KN837624">
    <property type="protein sequence ID" value="KIJ23620.1"/>
    <property type="molecule type" value="Genomic_DNA"/>
</dbReference>
<keyword evidence="4" id="KW-1185">Reference proteome</keyword>
<accession>A0A0C9UEH6</accession>
<evidence type="ECO:0000313" key="2">
    <source>
        <dbReference type="EMBL" id="KIJ23620.1"/>
    </source>
</evidence>
<evidence type="ECO:0000256" key="1">
    <source>
        <dbReference type="SAM" id="Coils"/>
    </source>
</evidence>
<feature type="coiled-coil region" evidence="1">
    <location>
        <begin position="51"/>
        <end position="78"/>
    </location>
</feature>
<evidence type="ECO:0008006" key="5">
    <source>
        <dbReference type="Google" id="ProtNLM"/>
    </source>
</evidence>
<evidence type="ECO:0000313" key="4">
    <source>
        <dbReference type="Proteomes" id="UP000054279"/>
    </source>
</evidence>
<feature type="non-terminal residue" evidence="2">
    <location>
        <position position="142"/>
    </location>
</feature>
<dbReference type="AlphaFoldDB" id="A0A0C9UEH6"/>
<dbReference type="HOGENOM" id="CLU_018544_3_2_1"/>
<organism evidence="2 4">
    <name type="scientific">Sphaerobolus stellatus (strain SS14)</name>
    <dbReference type="NCBI Taxonomy" id="990650"/>
    <lineage>
        <taxon>Eukaryota</taxon>
        <taxon>Fungi</taxon>
        <taxon>Dikarya</taxon>
        <taxon>Basidiomycota</taxon>
        <taxon>Agaricomycotina</taxon>
        <taxon>Agaricomycetes</taxon>
        <taxon>Phallomycetidae</taxon>
        <taxon>Geastrales</taxon>
        <taxon>Sphaerobolaceae</taxon>
        <taxon>Sphaerobolus</taxon>
    </lineage>
</organism>
<proteinExistence type="predicted"/>
<reference evidence="2 4" key="1">
    <citation type="submission" date="2014-06" db="EMBL/GenBank/DDBJ databases">
        <title>Evolutionary Origins and Diversification of the Mycorrhizal Mutualists.</title>
        <authorList>
            <consortium name="DOE Joint Genome Institute"/>
            <consortium name="Mycorrhizal Genomics Consortium"/>
            <person name="Kohler A."/>
            <person name="Kuo A."/>
            <person name="Nagy L.G."/>
            <person name="Floudas D."/>
            <person name="Copeland A."/>
            <person name="Barry K.W."/>
            <person name="Cichocki N."/>
            <person name="Veneault-Fourrey C."/>
            <person name="LaButti K."/>
            <person name="Lindquist E.A."/>
            <person name="Lipzen A."/>
            <person name="Lundell T."/>
            <person name="Morin E."/>
            <person name="Murat C."/>
            <person name="Riley R."/>
            <person name="Ohm R."/>
            <person name="Sun H."/>
            <person name="Tunlid A."/>
            <person name="Henrissat B."/>
            <person name="Grigoriev I.V."/>
            <person name="Hibbett D.S."/>
            <person name="Martin F."/>
        </authorList>
    </citation>
    <scope>NUCLEOTIDE SEQUENCE [LARGE SCALE GENOMIC DNA]</scope>
    <source>
        <strain evidence="2 4">SS14</strain>
    </source>
</reference>
<protein>
    <recommendedName>
        <fullName evidence="5">F-box domain-containing protein</fullName>
    </recommendedName>
</protein>
<dbReference type="OrthoDB" id="3365698at2759"/>
<sequence length="142" mass="16385">MVKIEPSDFSCNENIIQLLETTYCPTNVHKQSLHETIETCEKTISEFDSKIVESKRHLKSLEKARAAAEKNLKNARSLLAPIRRMPEEILSMILCLVSSSEKREDHAHHRAVRTISPPPSPLIFLRVCKLWRRVVLNTPRLF</sequence>
<evidence type="ECO:0000313" key="3">
    <source>
        <dbReference type="EMBL" id="KIJ27436.1"/>
    </source>
</evidence>
<keyword evidence="1" id="KW-0175">Coiled coil</keyword>